<keyword evidence="1" id="KW-0560">Oxidoreductase</keyword>
<sequence length="363" mass="41615">MARDGRIKFGIQNGLNVARLGLGEDQQLMAYMLADRLNYDSVWSMDHTNVPQWPKAIVNDAWILLAAASQVTKNVMLGTCVTDAIRRHPSTVALQTVTLDRVSKGRAILGIGAGEAQNINDFGIQWDKPVSRLEEQLQVIQLLFRSSPDERVSFEGKFYRLNNACLQTKSIQQPRPPIFIAAGAQRTLEITAKYGDGWLPIAYTPELYEYHSRIIAEKAKAYGREDVVERCLDFDVYFTDDPEEAWLKLRSAVKVSLYKPELLKVYNMDMPKDFDFRQYFTEYAMSRPDLMQKMREAAQQIPDSIARSAIGIGKPDDVIPSIERFIKSGVEHFIIRFWGEGYYKNIELFGRKVIPYFRDSYNK</sequence>
<dbReference type="InterPro" id="IPR036661">
    <property type="entry name" value="Luciferase-like_sf"/>
</dbReference>
<name>A0A2K5AR58_9ARCH</name>
<organism evidence="3 4">
    <name type="scientific">Candidatus Nitrosocaldus cavascurensis</name>
    <dbReference type="NCBI Taxonomy" id="2058097"/>
    <lineage>
        <taxon>Archaea</taxon>
        <taxon>Nitrososphaerota</taxon>
        <taxon>Nitrososphaeria</taxon>
        <taxon>Candidatus Nitrosocaldales</taxon>
        <taxon>Candidatus Nitrosocaldaceae</taxon>
        <taxon>Candidatus Nitrosocaldus</taxon>
    </lineage>
</organism>
<dbReference type="InterPro" id="IPR050564">
    <property type="entry name" value="F420-G6PD/mer"/>
</dbReference>
<dbReference type="AlphaFoldDB" id="A0A2K5AR58"/>
<keyword evidence="3" id="KW-0503">Monooxygenase</keyword>
<dbReference type="EMBL" id="LT981265">
    <property type="protein sequence ID" value="SPC34141.1"/>
    <property type="molecule type" value="Genomic_DNA"/>
</dbReference>
<gene>
    <name evidence="3" type="ORF">NCAV_0964</name>
</gene>
<feature type="domain" description="Luciferase-like" evidence="2">
    <location>
        <begin position="33"/>
        <end position="332"/>
    </location>
</feature>
<dbReference type="InterPro" id="IPR011251">
    <property type="entry name" value="Luciferase-like_dom"/>
</dbReference>
<dbReference type="PANTHER" id="PTHR43244">
    <property type="match status" value="1"/>
</dbReference>
<dbReference type="Gene3D" id="3.20.20.30">
    <property type="entry name" value="Luciferase-like domain"/>
    <property type="match status" value="1"/>
</dbReference>
<evidence type="ECO:0000313" key="4">
    <source>
        <dbReference type="Proteomes" id="UP000236248"/>
    </source>
</evidence>
<dbReference type="SUPFAM" id="SSF51679">
    <property type="entry name" value="Bacterial luciferase-like"/>
    <property type="match status" value="1"/>
</dbReference>
<dbReference type="CDD" id="cd01097">
    <property type="entry name" value="Tetrahydromethanopterin_reductase"/>
    <property type="match status" value="1"/>
</dbReference>
<dbReference type="Proteomes" id="UP000236248">
    <property type="component" value="Chromosome NCAV"/>
</dbReference>
<dbReference type="GO" id="GO:0004497">
    <property type="term" value="F:monooxygenase activity"/>
    <property type="evidence" value="ECO:0007669"/>
    <property type="project" value="UniProtKB-KW"/>
</dbReference>
<evidence type="ECO:0000313" key="3">
    <source>
        <dbReference type="EMBL" id="SPC34141.1"/>
    </source>
</evidence>
<dbReference type="GeneID" id="41595008"/>
<dbReference type="KEGG" id="ncv:NCAV_0964"/>
<dbReference type="PANTHER" id="PTHR43244:SF1">
    <property type="entry name" value="5,10-METHYLENETETRAHYDROMETHANOPTERIN REDUCTASE"/>
    <property type="match status" value="1"/>
</dbReference>
<proteinExistence type="predicted"/>
<dbReference type="RefSeq" id="WP_103287137.1">
    <property type="nucleotide sequence ID" value="NZ_LT981265.1"/>
</dbReference>
<accession>A0A2K5AR58</accession>
<reference evidence="4" key="1">
    <citation type="submission" date="2018-01" db="EMBL/GenBank/DDBJ databases">
        <authorList>
            <person name="Kerou L M."/>
        </authorList>
    </citation>
    <scope>NUCLEOTIDE SEQUENCE [LARGE SCALE GENOMIC DNA]</scope>
    <source>
        <strain evidence="4">SCU2</strain>
    </source>
</reference>
<evidence type="ECO:0000259" key="2">
    <source>
        <dbReference type="Pfam" id="PF00296"/>
    </source>
</evidence>
<dbReference type="GO" id="GO:0016705">
    <property type="term" value="F:oxidoreductase activity, acting on paired donors, with incorporation or reduction of molecular oxygen"/>
    <property type="evidence" value="ECO:0007669"/>
    <property type="project" value="InterPro"/>
</dbReference>
<dbReference type="Pfam" id="PF00296">
    <property type="entry name" value="Bac_luciferase"/>
    <property type="match status" value="1"/>
</dbReference>
<protein>
    <submittedName>
        <fullName evidence="3">Luciferase-like monooxygenase family protein</fullName>
    </submittedName>
</protein>
<evidence type="ECO:0000256" key="1">
    <source>
        <dbReference type="ARBA" id="ARBA00023002"/>
    </source>
</evidence>
<keyword evidence="4" id="KW-1185">Reference proteome</keyword>